<keyword evidence="3 5" id="KW-0863">Zinc-finger</keyword>
<feature type="domain" description="C2H2-type" evidence="7">
    <location>
        <begin position="167"/>
        <end position="194"/>
    </location>
</feature>
<feature type="region of interest" description="Disordered" evidence="6">
    <location>
        <begin position="41"/>
        <end position="61"/>
    </location>
</feature>
<evidence type="ECO:0000256" key="5">
    <source>
        <dbReference type="PROSITE-ProRule" id="PRU00042"/>
    </source>
</evidence>
<dbReference type="SUPFAM" id="SSF57667">
    <property type="entry name" value="beta-beta-alpha zinc fingers"/>
    <property type="match status" value="1"/>
</dbReference>
<evidence type="ECO:0000313" key="8">
    <source>
        <dbReference type="EMBL" id="KAF5337976.1"/>
    </source>
</evidence>
<evidence type="ECO:0000256" key="4">
    <source>
        <dbReference type="ARBA" id="ARBA00022833"/>
    </source>
</evidence>
<keyword evidence="2" id="KW-0677">Repeat</keyword>
<gene>
    <name evidence="8" type="ORF">D9758_014323</name>
</gene>
<dbReference type="GO" id="GO:0000981">
    <property type="term" value="F:DNA-binding transcription factor activity, RNA polymerase II-specific"/>
    <property type="evidence" value="ECO:0007669"/>
    <property type="project" value="TreeGrafter"/>
</dbReference>
<name>A0A8H5FIF5_9AGAR</name>
<dbReference type="Proteomes" id="UP000559256">
    <property type="component" value="Unassembled WGS sequence"/>
</dbReference>
<dbReference type="PANTHER" id="PTHR24408:SF58">
    <property type="entry name" value="TRANSCRIPTION FACTOR (TFIIIA), PUTATIVE (AFU_ORTHOLOGUE AFUA_1G05150)-RELATED"/>
    <property type="match status" value="1"/>
</dbReference>
<keyword evidence="4" id="KW-0862">Zinc</keyword>
<feature type="region of interest" description="Disordered" evidence="6">
    <location>
        <begin position="249"/>
        <end position="303"/>
    </location>
</feature>
<feature type="region of interest" description="Disordered" evidence="6">
    <location>
        <begin position="323"/>
        <end position="345"/>
    </location>
</feature>
<feature type="compositionally biased region" description="Pro residues" evidence="6">
    <location>
        <begin position="402"/>
        <end position="412"/>
    </location>
</feature>
<protein>
    <recommendedName>
        <fullName evidence="7">C2H2-type domain-containing protein</fullName>
    </recommendedName>
</protein>
<evidence type="ECO:0000256" key="3">
    <source>
        <dbReference type="ARBA" id="ARBA00022771"/>
    </source>
</evidence>
<reference evidence="8 9" key="1">
    <citation type="journal article" date="2020" name="ISME J.">
        <title>Uncovering the hidden diversity of litter-decomposition mechanisms in mushroom-forming fungi.</title>
        <authorList>
            <person name="Floudas D."/>
            <person name="Bentzer J."/>
            <person name="Ahren D."/>
            <person name="Johansson T."/>
            <person name="Persson P."/>
            <person name="Tunlid A."/>
        </authorList>
    </citation>
    <scope>NUCLEOTIDE SEQUENCE [LARGE SCALE GENOMIC DNA]</scope>
    <source>
        <strain evidence="8 9">CBS 291.85</strain>
    </source>
</reference>
<sequence>MTGFGEIEGNQWRNDEDQVDKVDVQLSLPFASSSKLGAVKNVSDRCSRKSQRSSLGPRGNRCVDVFGHPSSQISPAMQNEGEPEQYNDIDPRKEMALHQIANLGAYGPSGSYLCLYKRPLPTNPLATPTPSSPNRPSPIKLVTLPFQSSSAFAPHQCHAIAVSKERYPCDHCDKTYSQSGGLERHLRKHTGEKLRCPYDDCDFENADDSIICHHKKTIHGYKPPRRQKAPQKAEILESRADIAEIENTQVKKKAAKKSTNLSSDGSAAGGSLSSASSSQASSSRPSSSQPSSSRASSSSVVSASSSGGLGSFAQLNISVPRASPSPVAQSFSPSANAPSSSESPLVDHMSISALRRRWPDLPYYAPPPTPPSASPPPSFANVDMFGSSGVISRAIETSWQPLPTPYRSPSPPLAGHSSGSWSSSTQSSVVPDYPMPVEEAMPAQVPSRDVEMTDSYQADTCESEHRCDCDQCRLCGCDECRGYQGGNSTNDGHSATSVQSYNEICPDPNCAECNHYGYRSESTQASMSTVTVGYSRGGSGMRQRTFQLGALLPSIHDIEGVSEHLPRRNDRLLAPPYYYPPEREDLPRSY</sequence>
<dbReference type="Gene3D" id="3.30.160.60">
    <property type="entry name" value="Classic Zinc Finger"/>
    <property type="match status" value="1"/>
</dbReference>
<feature type="compositionally biased region" description="Low complexity" evidence="6">
    <location>
        <begin position="262"/>
        <end position="303"/>
    </location>
</feature>
<evidence type="ECO:0000256" key="6">
    <source>
        <dbReference type="SAM" id="MobiDB-lite"/>
    </source>
</evidence>
<keyword evidence="1" id="KW-0479">Metal-binding</keyword>
<dbReference type="PROSITE" id="PS50157">
    <property type="entry name" value="ZINC_FINGER_C2H2_2"/>
    <property type="match status" value="1"/>
</dbReference>
<dbReference type="PROSITE" id="PS00028">
    <property type="entry name" value="ZINC_FINGER_C2H2_1"/>
    <property type="match status" value="1"/>
</dbReference>
<dbReference type="Pfam" id="PF00096">
    <property type="entry name" value="zf-C2H2"/>
    <property type="match status" value="1"/>
</dbReference>
<feature type="region of interest" description="Disordered" evidence="6">
    <location>
        <begin position="400"/>
        <end position="432"/>
    </location>
</feature>
<feature type="compositionally biased region" description="Low complexity" evidence="6">
    <location>
        <begin position="417"/>
        <end position="428"/>
    </location>
</feature>
<dbReference type="FunFam" id="3.30.160.60:FF:000446">
    <property type="entry name" value="Zinc finger protein"/>
    <property type="match status" value="1"/>
</dbReference>
<proteinExistence type="predicted"/>
<comment type="caution">
    <text evidence="8">The sequence shown here is derived from an EMBL/GenBank/DDBJ whole genome shotgun (WGS) entry which is preliminary data.</text>
</comment>
<evidence type="ECO:0000256" key="1">
    <source>
        <dbReference type="ARBA" id="ARBA00022723"/>
    </source>
</evidence>
<accession>A0A8H5FIF5</accession>
<organism evidence="8 9">
    <name type="scientific">Tetrapyrgos nigripes</name>
    <dbReference type="NCBI Taxonomy" id="182062"/>
    <lineage>
        <taxon>Eukaryota</taxon>
        <taxon>Fungi</taxon>
        <taxon>Dikarya</taxon>
        <taxon>Basidiomycota</taxon>
        <taxon>Agaricomycotina</taxon>
        <taxon>Agaricomycetes</taxon>
        <taxon>Agaricomycetidae</taxon>
        <taxon>Agaricales</taxon>
        <taxon>Marasmiineae</taxon>
        <taxon>Marasmiaceae</taxon>
        <taxon>Tetrapyrgos</taxon>
    </lineage>
</organism>
<feature type="compositionally biased region" description="Low complexity" evidence="6">
    <location>
        <begin position="328"/>
        <end position="344"/>
    </location>
</feature>
<keyword evidence="9" id="KW-1185">Reference proteome</keyword>
<dbReference type="InterPro" id="IPR036236">
    <property type="entry name" value="Znf_C2H2_sf"/>
</dbReference>
<evidence type="ECO:0000256" key="2">
    <source>
        <dbReference type="ARBA" id="ARBA00022737"/>
    </source>
</evidence>
<dbReference type="AlphaFoldDB" id="A0A8H5FIF5"/>
<evidence type="ECO:0000313" key="9">
    <source>
        <dbReference type="Proteomes" id="UP000559256"/>
    </source>
</evidence>
<dbReference type="SMART" id="SM00355">
    <property type="entry name" value="ZnF_C2H2"/>
    <property type="match status" value="2"/>
</dbReference>
<dbReference type="OrthoDB" id="654211at2759"/>
<dbReference type="InterPro" id="IPR013087">
    <property type="entry name" value="Znf_C2H2_type"/>
</dbReference>
<dbReference type="GO" id="GO:0005634">
    <property type="term" value="C:nucleus"/>
    <property type="evidence" value="ECO:0007669"/>
    <property type="project" value="TreeGrafter"/>
</dbReference>
<evidence type="ECO:0000259" key="7">
    <source>
        <dbReference type="PROSITE" id="PS50157"/>
    </source>
</evidence>
<dbReference type="EMBL" id="JAACJM010000202">
    <property type="protein sequence ID" value="KAF5337976.1"/>
    <property type="molecule type" value="Genomic_DNA"/>
</dbReference>
<dbReference type="PANTHER" id="PTHR24408">
    <property type="entry name" value="ZINC FINGER PROTEIN"/>
    <property type="match status" value="1"/>
</dbReference>
<dbReference type="GO" id="GO:0008270">
    <property type="term" value="F:zinc ion binding"/>
    <property type="evidence" value="ECO:0007669"/>
    <property type="project" value="UniProtKB-KW"/>
</dbReference>
<dbReference type="GO" id="GO:0043565">
    <property type="term" value="F:sequence-specific DNA binding"/>
    <property type="evidence" value="ECO:0007669"/>
    <property type="project" value="TreeGrafter"/>
</dbReference>